<dbReference type="CDD" id="cd16345">
    <property type="entry name" value="LMWP_ArsC"/>
    <property type="match status" value="1"/>
</dbReference>
<name>A0A3M8K944_9CORY</name>
<protein>
    <submittedName>
        <fullName evidence="3">Phosphotyrosine protein phosphatase</fullName>
    </submittedName>
</protein>
<dbReference type="PANTHER" id="PTHR43428">
    <property type="entry name" value="ARSENATE REDUCTASE"/>
    <property type="match status" value="1"/>
</dbReference>
<evidence type="ECO:0000313" key="4">
    <source>
        <dbReference type="Proteomes" id="UP000266975"/>
    </source>
</evidence>
<evidence type="ECO:0000256" key="1">
    <source>
        <dbReference type="ARBA" id="ARBA00022849"/>
    </source>
</evidence>
<dbReference type="InterPro" id="IPR023485">
    <property type="entry name" value="Ptyr_pPase"/>
</dbReference>
<organism evidence="3 4">
    <name type="scientific">Corynebacterium alimapuense</name>
    <dbReference type="NCBI Taxonomy" id="1576874"/>
    <lineage>
        <taxon>Bacteria</taxon>
        <taxon>Bacillati</taxon>
        <taxon>Actinomycetota</taxon>
        <taxon>Actinomycetes</taxon>
        <taxon>Mycobacteriales</taxon>
        <taxon>Corynebacteriaceae</taxon>
        <taxon>Corynebacterium</taxon>
    </lineage>
</organism>
<dbReference type="EMBL" id="PTJO01000003">
    <property type="protein sequence ID" value="RNE49656.1"/>
    <property type="molecule type" value="Genomic_DNA"/>
</dbReference>
<dbReference type="Gene3D" id="1.10.8.1060">
    <property type="entry name" value="Corynebacterium glutamicum thioredoxin-dependent arsenate reductase, N-terminal domain"/>
    <property type="match status" value="1"/>
</dbReference>
<evidence type="ECO:0000259" key="2">
    <source>
        <dbReference type="SMART" id="SM00226"/>
    </source>
</evidence>
<dbReference type="Pfam" id="PF21234">
    <property type="entry name" value="Phosphatase-like_N"/>
    <property type="match status" value="1"/>
</dbReference>
<keyword evidence="1" id="KW-0059">Arsenical resistance</keyword>
<keyword evidence="4" id="KW-1185">Reference proteome</keyword>
<proteinExistence type="predicted"/>
<feature type="domain" description="Phosphotyrosine protein phosphatase I" evidence="2">
    <location>
        <begin position="82"/>
        <end position="207"/>
    </location>
</feature>
<dbReference type="SMART" id="SM00226">
    <property type="entry name" value="LMWPc"/>
    <property type="match status" value="1"/>
</dbReference>
<accession>A0A3M8K944</accession>
<dbReference type="RefSeq" id="WP_123047703.1">
    <property type="nucleotide sequence ID" value="NZ_PTJO01000003.1"/>
</dbReference>
<dbReference type="NCBIfam" id="NF046112">
    <property type="entry name" value="MSMEG_6209_Nter"/>
    <property type="match status" value="1"/>
</dbReference>
<dbReference type="InterPro" id="IPR036196">
    <property type="entry name" value="Ptyr_pPase_sf"/>
</dbReference>
<evidence type="ECO:0000313" key="3">
    <source>
        <dbReference type="EMBL" id="RNE49656.1"/>
    </source>
</evidence>
<dbReference type="InterPro" id="IPR048716">
    <property type="entry name" value="Phosphatase-like_N"/>
</dbReference>
<dbReference type="AlphaFoldDB" id="A0A3M8K944"/>
<dbReference type="PANTHER" id="PTHR43428:SF1">
    <property type="entry name" value="ARSENATE REDUCTASE"/>
    <property type="match status" value="1"/>
</dbReference>
<dbReference type="Pfam" id="PF01451">
    <property type="entry name" value="LMWPc"/>
    <property type="match status" value="1"/>
</dbReference>
<dbReference type="GO" id="GO:0046685">
    <property type="term" value="P:response to arsenic-containing substance"/>
    <property type="evidence" value="ECO:0007669"/>
    <property type="project" value="UniProtKB-KW"/>
</dbReference>
<comment type="caution">
    <text evidence="3">The sequence shown here is derived from an EMBL/GenBank/DDBJ whole genome shotgun (WGS) entry which is preliminary data.</text>
</comment>
<dbReference type="SUPFAM" id="SSF52788">
    <property type="entry name" value="Phosphotyrosine protein phosphatases I"/>
    <property type="match status" value="1"/>
</dbReference>
<sequence length="210" mass="23333">MSTYEQPEFHSKVLLRAVEDLSEKYRGMFSTETIERYIYESYTSLARTAKVKTYLPILAERFAKDRLRALALAQGKIDSDVPQVLFVCVHNSGRSQIASALLTHYAGKAVEVRSAGSMPGLEVNPVVVEAIEERGIDISGAYPKPLTDDVVRAADYVITMGCGDVCPIYPGKNYLDWDLADPADESLEQVRPIVDDIDDRIQALWAEISS</sequence>
<dbReference type="Gene3D" id="3.40.50.2300">
    <property type="match status" value="1"/>
</dbReference>
<gene>
    <name evidence="3" type="ORF">C5L39_04795</name>
</gene>
<dbReference type="Proteomes" id="UP000266975">
    <property type="component" value="Unassembled WGS sequence"/>
</dbReference>
<reference evidence="3 4" key="1">
    <citation type="submission" date="2018-02" db="EMBL/GenBank/DDBJ databases">
        <title>Corynebacterium alimpuense sp. nov., a marine obligate actinomycete isolated from sediments of Valparaiso bay, Chile.</title>
        <authorList>
            <person name="Claverias F."/>
            <person name="Gonzales-Siles L."/>
            <person name="Salva-Serra F."/>
            <person name="Inganaes E."/>
            <person name="Molin K."/>
            <person name="Cumsille A."/>
            <person name="Undabarrena A."/>
            <person name="Couve E."/>
            <person name="Moore E.R.B."/>
            <person name="Gomila M."/>
            <person name="Camara B."/>
        </authorList>
    </citation>
    <scope>NUCLEOTIDE SEQUENCE [LARGE SCALE GENOMIC DNA]</scope>
    <source>
        <strain evidence="3 4">CCUG 69366</strain>
    </source>
</reference>
<dbReference type="OrthoDB" id="9799372at2"/>